<reference evidence="5" key="1">
    <citation type="journal article" date="2023" name="Nat. Microbiol.">
        <title>Babesia duncani multi-omics identifies virulence factors and drug targets.</title>
        <authorList>
            <person name="Singh P."/>
            <person name="Lonardi S."/>
            <person name="Liang Q."/>
            <person name="Vydyam P."/>
            <person name="Khabirova E."/>
            <person name="Fang T."/>
            <person name="Gihaz S."/>
            <person name="Thekkiniath J."/>
            <person name="Munshi M."/>
            <person name="Abel S."/>
            <person name="Ciampossin L."/>
            <person name="Batugedara G."/>
            <person name="Gupta M."/>
            <person name="Lu X.M."/>
            <person name="Lenz T."/>
            <person name="Chakravarty S."/>
            <person name="Cornillot E."/>
            <person name="Hu Y."/>
            <person name="Ma W."/>
            <person name="Gonzalez L.M."/>
            <person name="Sanchez S."/>
            <person name="Estrada K."/>
            <person name="Sanchez-Flores A."/>
            <person name="Montero E."/>
            <person name="Harb O.S."/>
            <person name="Le Roch K.G."/>
            <person name="Mamoun C.B."/>
        </authorList>
    </citation>
    <scope>NUCLEOTIDE SEQUENCE</scope>
    <source>
        <strain evidence="5">WA1</strain>
    </source>
</reference>
<dbReference type="GeneID" id="94334988"/>
<protein>
    <submittedName>
        <fullName evidence="5">Bifunctional Ribosomal protein L1-ribosomal biogenesis protein/Ribosomal protein L1-like/Ribosomal protein L1</fullName>
    </submittedName>
</protein>
<dbReference type="InterPro" id="IPR028364">
    <property type="entry name" value="Ribosomal_uL1/biogenesis"/>
</dbReference>
<comment type="similarity">
    <text evidence="1">Belongs to the universal ribosomal protein uL1 family.</text>
</comment>
<dbReference type="Gene3D" id="3.30.190.20">
    <property type="match status" value="1"/>
</dbReference>
<dbReference type="Proteomes" id="UP001214638">
    <property type="component" value="Unassembled WGS sequence"/>
</dbReference>
<evidence type="ECO:0000256" key="2">
    <source>
        <dbReference type="ARBA" id="ARBA00022980"/>
    </source>
</evidence>
<dbReference type="PANTHER" id="PTHR36427:SF3">
    <property type="entry name" value="LARGE RIBOSOMAL SUBUNIT PROTEIN UL1M"/>
    <property type="match status" value="1"/>
</dbReference>
<dbReference type="SUPFAM" id="SSF56808">
    <property type="entry name" value="Ribosomal protein L1"/>
    <property type="match status" value="1"/>
</dbReference>
<sequence length="380" mass="42366">MSLVLGYCMILFTLTFVAPFTSNCNHLQTSITFLSRPYSKAYSWTYKVRFGNSDFSLGAAKSHLDHTAKNRHKKGPSGTKEELDNYIKAAKLLNIPQSEIDQYVASFNILRGKKCAKPQVQIVQERKEKHIPKRLTKHAALLPDPKVEYGIDEAIDRIKLISGTRFVEGIDLALNIPLTKTRKKSQAGQFAKLVTLPHQSLKSKRVKIGIFANKDTCDEVQSFQSSKIAFVGGLELIESFIESKEIPEANLVLCDAETFHKLSKIGKALARKRLMPSKAIGTCVETKTDLLEILKAAIERNTSVVRSDTAGDIKCNFADVGMATRDIRENLLELVAFFRNNKPPYASSKFITKASISSSMGPSFRLNLIELGIGKGRRRI</sequence>
<keyword evidence="3" id="KW-0687">Ribonucleoprotein</keyword>
<dbReference type="Gene3D" id="3.40.50.790">
    <property type="match status" value="1"/>
</dbReference>
<dbReference type="InterPro" id="IPR016095">
    <property type="entry name" value="Ribosomal_uL1_3-a/b-sand"/>
</dbReference>
<dbReference type="GO" id="GO:0005840">
    <property type="term" value="C:ribosome"/>
    <property type="evidence" value="ECO:0007669"/>
    <property type="project" value="UniProtKB-KW"/>
</dbReference>
<name>A0AAD9PNK2_9APIC</name>
<proteinExistence type="inferred from homology"/>
<evidence type="ECO:0000313" key="6">
    <source>
        <dbReference type="Proteomes" id="UP001214638"/>
    </source>
</evidence>
<feature type="signal peptide" evidence="4">
    <location>
        <begin position="1"/>
        <end position="19"/>
    </location>
</feature>
<feature type="chain" id="PRO_5042085638" evidence="4">
    <location>
        <begin position="20"/>
        <end position="380"/>
    </location>
</feature>
<evidence type="ECO:0000256" key="4">
    <source>
        <dbReference type="SAM" id="SignalP"/>
    </source>
</evidence>
<gene>
    <name evidence="5" type="ORF">BdWA1_000690</name>
</gene>
<dbReference type="KEGG" id="bdw:94334988"/>
<dbReference type="RefSeq" id="XP_067804529.1">
    <property type="nucleotide sequence ID" value="XM_067945738.1"/>
</dbReference>
<comment type="caution">
    <text evidence="5">The sequence shown here is derived from an EMBL/GenBank/DDBJ whole genome shotgun (WGS) entry which is preliminary data.</text>
</comment>
<evidence type="ECO:0000256" key="1">
    <source>
        <dbReference type="ARBA" id="ARBA00010531"/>
    </source>
</evidence>
<dbReference type="AlphaFoldDB" id="A0AAD9PNK2"/>
<dbReference type="EMBL" id="JALLKP010000001">
    <property type="protein sequence ID" value="KAK2197687.1"/>
    <property type="molecule type" value="Genomic_DNA"/>
</dbReference>
<keyword evidence="6" id="KW-1185">Reference proteome</keyword>
<keyword evidence="4" id="KW-0732">Signal</keyword>
<organism evidence="5 6">
    <name type="scientific">Babesia duncani</name>
    <dbReference type="NCBI Taxonomy" id="323732"/>
    <lineage>
        <taxon>Eukaryota</taxon>
        <taxon>Sar</taxon>
        <taxon>Alveolata</taxon>
        <taxon>Apicomplexa</taxon>
        <taxon>Aconoidasida</taxon>
        <taxon>Piroplasmida</taxon>
        <taxon>Babesiidae</taxon>
        <taxon>Babesia</taxon>
    </lineage>
</organism>
<evidence type="ECO:0000256" key="3">
    <source>
        <dbReference type="ARBA" id="ARBA00023274"/>
    </source>
</evidence>
<dbReference type="Pfam" id="PF00687">
    <property type="entry name" value="Ribosomal_L1"/>
    <property type="match status" value="1"/>
</dbReference>
<accession>A0AAD9PNK2</accession>
<evidence type="ECO:0000313" key="5">
    <source>
        <dbReference type="EMBL" id="KAK2197687.1"/>
    </source>
</evidence>
<dbReference type="PANTHER" id="PTHR36427">
    <property type="entry name" value="54S RIBOSOMAL PROTEIN L1, MITOCHONDRIAL"/>
    <property type="match status" value="1"/>
</dbReference>
<dbReference type="InterPro" id="IPR023674">
    <property type="entry name" value="Ribosomal_uL1-like"/>
</dbReference>
<keyword evidence="2 5" id="KW-0689">Ribosomal protein</keyword>
<dbReference type="GO" id="GO:1990904">
    <property type="term" value="C:ribonucleoprotein complex"/>
    <property type="evidence" value="ECO:0007669"/>
    <property type="project" value="UniProtKB-KW"/>
</dbReference>